<comment type="caution">
    <text evidence="7">The sequence shown here is derived from an EMBL/GenBank/DDBJ whole genome shotgun (WGS) entry which is preliminary data.</text>
</comment>
<name>A0A094W8M1_9BACT</name>
<dbReference type="NCBIfam" id="TIGR00229">
    <property type="entry name" value="sensory_box"/>
    <property type="match status" value="1"/>
</dbReference>
<dbReference type="InterPro" id="IPR035965">
    <property type="entry name" value="PAS-like_dom_sf"/>
</dbReference>
<dbReference type="InterPro" id="IPR001610">
    <property type="entry name" value="PAC"/>
</dbReference>
<evidence type="ECO:0000313" key="8">
    <source>
        <dbReference type="Proteomes" id="UP000029452"/>
    </source>
</evidence>
<evidence type="ECO:0000256" key="3">
    <source>
        <dbReference type="SAM" id="Coils"/>
    </source>
</evidence>
<evidence type="ECO:0000256" key="1">
    <source>
        <dbReference type="ARBA" id="ARBA00023224"/>
    </source>
</evidence>
<dbReference type="Gene3D" id="6.10.250.3200">
    <property type="match status" value="1"/>
</dbReference>
<proteinExistence type="predicted"/>
<dbReference type="SUPFAM" id="SSF55785">
    <property type="entry name" value="PYP-like sensor domain (PAS domain)"/>
    <property type="match status" value="1"/>
</dbReference>
<dbReference type="Pfam" id="PF08447">
    <property type="entry name" value="PAS_3"/>
    <property type="match status" value="1"/>
</dbReference>
<dbReference type="GO" id="GO:0007165">
    <property type="term" value="P:signal transduction"/>
    <property type="evidence" value="ECO:0007669"/>
    <property type="project" value="UniProtKB-KW"/>
</dbReference>
<organism evidence="7 8">
    <name type="scientific">Leptospirillum ferriphilum</name>
    <dbReference type="NCBI Taxonomy" id="178606"/>
    <lineage>
        <taxon>Bacteria</taxon>
        <taxon>Pseudomonadati</taxon>
        <taxon>Nitrospirota</taxon>
        <taxon>Nitrospiria</taxon>
        <taxon>Nitrospirales</taxon>
        <taxon>Nitrospiraceae</taxon>
        <taxon>Leptospirillum</taxon>
    </lineage>
</organism>
<dbReference type="Gene3D" id="3.30.450.20">
    <property type="entry name" value="PAS domain"/>
    <property type="match status" value="1"/>
</dbReference>
<reference evidence="7 8" key="1">
    <citation type="submission" date="2014-06" db="EMBL/GenBank/DDBJ databases">
        <title>Draft genome sequence of iron oxidizing acidophile Leptospirillum ferriphilum DSM14647.</title>
        <authorList>
            <person name="Cardenas J.P."/>
            <person name="Lazcano M."/>
            <person name="Ossandon F.J."/>
            <person name="Corbett M."/>
            <person name="Holmes D.S."/>
            <person name="Watkin E."/>
        </authorList>
    </citation>
    <scope>NUCLEOTIDE SEQUENCE [LARGE SCALE GENOMIC DNA]</scope>
    <source>
        <strain evidence="7 8">DSM 14647</strain>
    </source>
</reference>
<dbReference type="CDD" id="cd00130">
    <property type="entry name" value="PAS"/>
    <property type="match status" value="1"/>
</dbReference>
<evidence type="ECO:0000259" key="6">
    <source>
        <dbReference type="PROSITE" id="PS50113"/>
    </source>
</evidence>
<keyword evidence="1 2" id="KW-0807">Transducer</keyword>
<dbReference type="InterPro" id="IPR013655">
    <property type="entry name" value="PAS_fold_3"/>
</dbReference>
<dbReference type="Proteomes" id="UP000029452">
    <property type="component" value="Unassembled WGS sequence"/>
</dbReference>
<dbReference type="InterPro" id="IPR000700">
    <property type="entry name" value="PAS-assoc_C"/>
</dbReference>
<dbReference type="EMBL" id="JPGK01000011">
    <property type="protein sequence ID" value="KGA92845.1"/>
    <property type="molecule type" value="Genomic_DNA"/>
</dbReference>
<evidence type="ECO:0000259" key="5">
    <source>
        <dbReference type="PROSITE" id="PS50111"/>
    </source>
</evidence>
<dbReference type="InterPro" id="IPR004089">
    <property type="entry name" value="MCPsignal_dom"/>
</dbReference>
<dbReference type="PROSITE" id="PS50113">
    <property type="entry name" value="PAC"/>
    <property type="match status" value="1"/>
</dbReference>
<dbReference type="SUPFAM" id="SSF58104">
    <property type="entry name" value="Methyl-accepting chemotaxis protein (MCP) signaling domain"/>
    <property type="match status" value="1"/>
</dbReference>
<dbReference type="InterPro" id="IPR000014">
    <property type="entry name" value="PAS"/>
</dbReference>
<evidence type="ECO:0000256" key="2">
    <source>
        <dbReference type="PROSITE-ProRule" id="PRU00284"/>
    </source>
</evidence>
<dbReference type="PANTHER" id="PTHR32089">
    <property type="entry name" value="METHYL-ACCEPTING CHEMOTAXIS PROTEIN MCPB"/>
    <property type="match status" value="1"/>
</dbReference>
<protein>
    <submittedName>
        <fullName evidence="7">Methyl-accepting chemotaxis protein</fullName>
    </submittedName>
</protein>
<sequence length="361" mass="39581">MTFRYNRVPGPGTPEKMLPGTGNRGRPGILPASAGFSAETRKQKGSLMNALHAVPSSNGKSSTHVPDSDRLRELETLWEAINRTTAIIEFTPDGMILNANDNFLNTVHYTLQEVKGQHHRILCKPDYTRSLEYKNFWKQLAAGIPNRGIFERVDKNGKTLWLEAEYTPIVDASGKVVQVVKNARNLTAQIQAETRLAEVTSSLQEKIRTGEQAISGVNEQISEVLEKNSHFKSSIESLSGQAVEINKIVGTIRDIASQTNLLALNAAIEAARAGENGRGFAVVADEVRKLAHRVQEATREIQQNTQAITKAMNEIAKKSTENSGLIEKTRSVASDANKSFTGITEVTGVIESLVHSLKRTV</sequence>
<accession>A0A094W8M1</accession>
<feature type="region of interest" description="Disordered" evidence="4">
    <location>
        <begin position="1"/>
        <end position="33"/>
    </location>
</feature>
<dbReference type="AlphaFoldDB" id="A0A094W8M1"/>
<dbReference type="PANTHER" id="PTHR32089:SF112">
    <property type="entry name" value="LYSOZYME-LIKE PROTEIN-RELATED"/>
    <property type="match status" value="1"/>
</dbReference>
<evidence type="ECO:0000256" key="4">
    <source>
        <dbReference type="SAM" id="MobiDB-lite"/>
    </source>
</evidence>
<keyword evidence="3" id="KW-0175">Coiled coil</keyword>
<feature type="coiled-coil region" evidence="3">
    <location>
        <begin position="287"/>
        <end position="314"/>
    </location>
</feature>
<feature type="domain" description="PAC" evidence="6">
    <location>
        <begin position="146"/>
        <end position="198"/>
    </location>
</feature>
<feature type="domain" description="Methyl-accepting transducer" evidence="5">
    <location>
        <begin position="197"/>
        <end position="361"/>
    </location>
</feature>
<evidence type="ECO:0000313" key="7">
    <source>
        <dbReference type="EMBL" id="KGA92845.1"/>
    </source>
</evidence>
<dbReference type="SMART" id="SM00283">
    <property type="entry name" value="MA"/>
    <property type="match status" value="1"/>
</dbReference>
<dbReference type="SMART" id="SM00086">
    <property type="entry name" value="PAC"/>
    <property type="match status" value="1"/>
</dbReference>
<dbReference type="GO" id="GO:0016020">
    <property type="term" value="C:membrane"/>
    <property type="evidence" value="ECO:0007669"/>
    <property type="project" value="InterPro"/>
</dbReference>
<dbReference type="PATRIC" id="fig|178606.4.peg.2439"/>
<gene>
    <name evidence="7" type="ORF">LptCag_1679</name>
</gene>
<dbReference type="Pfam" id="PF00015">
    <property type="entry name" value="MCPsignal"/>
    <property type="match status" value="1"/>
</dbReference>
<dbReference type="PROSITE" id="PS50111">
    <property type="entry name" value="CHEMOTAXIS_TRANSDUC_2"/>
    <property type="match status" value="1"/>
</dbReference>